<dbReference type="Proteomes" id="UP000244446">
    <property type="component" value="Unassembled WGS sequence"/>
</dbReference>
<sequence length="157" mass="17043">MPDQPDLPALSDDDLRETLDLMATAVASMSDRIDDLTAVADKQIKVATEARIAAFAARDQTNPKKYGDLLGQTLDSHLGATADAMTEIVRRLGVQTDKTIGALAKSEDDRSSAYRALFEREQKADRLKSRLPWFGLGALVVALVLTVTLPRFLASNA</sequence>
<keyword evidence="1" id="KW-0472">Membrane</keyword>
<protein>
    <submittedName>
        <fullName evidence="2">Uncharacterized protein</fullName>
    </submittedName>
</protein>
<organism evidence="2 3">
    <name type="scientific">Pelagivirga sediminicola</name>
    <dbReference type="NCBI Taxonomy" id="2170575"/>
    <lineage>
        <taxon>Bacteria</taxon>
        <taxon>Pseudomonadati</taxon>
        <taxon>Pseudomonadota</taxon>
        <taxon>Alphaproteobacteria</taxon>
        <taxon>Rhodobacterales</taxon>
        <taxon>Paracoccaceae</taxon>
        <taxon>Pelagivirga</taxon>
    </lineage>
</organism>
<evidence type="ECO:0000313" key="3">
    <source>
        <dbReference type="Proteomes" id="UP000244446"/>
    </source>
</evidence>
<feature type="non-terminal residue" evidence="2">
    <location>
        <position position="157"/>
    </location>
</feature>
<keyword evidence="1" id="KW-1133">Transmembrane helix</keyword>
<feature type="transmembrane region" description="Helical" evidence="1">
    <location>
        <begin position="133"/>
        <end position="153"/>
    </location>
</feature>
<dbReference type="EMBL" id="QCYH01000024">
    <property type="protein sequence ID" value="PVA08608.1"/>
    <property type="molecule type" value="Genomic_DNA"/>
</dbReference>
<evidence type="ECO:0000256" key="1">
    <source>
        <dbReference type="SAM" id="Phobius"/>
    </source>
</evidence>
<gene>
    <name evidence="2" type="ORF">DC366_18395</name>
</gene>
<dbReference type="OrthoDB" id="7876532at2"/>
<keyword evidence="1" id="KW-0812">Transmembrane</keyword>
<dbReference type="AlphaFoldDB" id="A0A2T7G2H8"/>
<keyword evidence="3" id="KW-1185">Reference proteome</keyword>
<reference evidence="2 3" key="1">
    <citation type="submission" date="2018-04" db="EMBL/GenBank/DDBJ databases">
        <title>Pelagivirga bohaiensis gen. nov., sp. nov., a bacterium isolated from the Bohai Sea.</title>
        <authorList>
            <person name="Ji X."/>
        </authorList>
    </citation>
    <scope>NUCLEOTIDE SEQUENCE [LARGE SCALE GENOMIC DNA]</scope>
    <source>
        <strain evidence="2 3">BH-SD19</strain>
    </source>
</reference>
<proteinExistence type="predicted"/>
<evidence type="ECO:0000313" key="2">
    <source>
        <dbReference type="EMBL" id="PVA08608.1"/>
    </source>
</evidence>
<dbReference type="RefSeq" id="WP_108693636.1">
    <property type="nucleotide sequence ID" value="NZ_QCYH01000024.1"/>
</dbReference>
<comment type="caution">
    <text evidence="2">The sequence shown here is derived from an EMBL/GenBank/DDBJ whole genome shotgun (WGS) entry which is preliminary data.</text>
</comment>
<name>A0A2T7G2H8_9RHOB</name>
<accession>A0A2T7G2H8</accession>